<dbReference type="RefSeq" id="WP_142381197.1">
    <property type="nucleotide sequence ID" value="NZ_PPRF01000053.1"/>
</dbReference>
<comment type="caution">
    <text evidence="6">The sequence shown here is derived from an EMBL/GenBank/DDBJ whole genome shotgun (WGS) entry which is preliminary data.</text>
</comment>
<dbReference type="Gene3D" id="1.20.1560.10">
    <property type="entry name" value="ABC transporter type 1, transmembrane domain"/>
    <property type="match status" value="1"/>
</dbReference>
<evidence type="ECO:0000313" key="7">
    <source>
        <dbReference type="Proteomes" id="UP000242752"/>
    </source>
</evidence>
<evidence type="ECO:0000256" key="3">
    <source>
        <dbReference type="ARBA" id="ARBA00022989"/>
    </source>
</evidence>
<evidence type="ECO:0000256" key="2">
    <source>
        <dbReference type="ARBA" id="ARBA00022692"/>
    </source>
</evidence>
<sequence>MFKKDLILDIKNSKLAILILILLISTLIATFMQFVKGNLFQSALDYNYSKVTFYIIVFGVMVISEVLFYYLEWLYENRLIKNAFSKQKASIGKQLLNTKDFRNVESIRERKLNVLTNVVDSLEHTYYQSFFTVFYLSFRVLFVSIALLYINVYIGLVVIAFMFIPLFITKIFKEKLSVLEDFLYNKKGKNLDFYKNLMDNLKYMKVFNLSAV</sequence>
<dbReference type="AlphaFoldDB" id="A0A2K3YLM4"/>
<feature type="transmembrane region" description="Helical" evidence="5">
    <location>
        <begin position="51"/>
        <end position="71"/>
    </location>
</feature>
<evidence type="ECO:0000256" key="1">
    <source>
        <dbReference type="ARBA" id="ARBA00004651"/>
    </source>
</evidence>
<dbReference type="EMBL" id="PPRF01000053">
    <property type="protein sequence ID" value="PNZ26492.1"/>
    <property type="molecule type" value="Genomic_DNA"/>
</dbReference>
<feature type="non-terminal residue" evidence="6">
    <location>
        <position position="212"/>
    </location>
</feature>
<gene>
    <name evidence="6" type="ORF">CD122_08220</name>
</gene>
<evidence type="ECO:0000256" key="4">
    <source>
        <dbReference type="ARBA" id="ARBA00023136"/>
    </source>
</evidence>
<name>A0A2K3YLM4_9STAP</name>
<dbReference type="Proteomes" id="UP000242752">
    <property type="component" value="Unassembled WGS sequence"/>
</dbReference>
<dbReference type="SUPFAM" id="SSF90123">
    <property type="entry name" value="ABC transporter transmembrane region"/>
    <property type="match status" value="1"/>
</dbReference>
<keyword evidence="3 5" id="KW-1133">Transmembrane helix</keyword>
<dbReference type="GO" id="GO:0005886">
    <property type="term" value="C:plasma membrane"/>
    <property type="evidence" value="ECO:0007669"/>
    <property type="project" value="UniProtKB-SubCell"/>
</dbReference>
<dbReference type="InterPro" id="IPR036640">
    <property type="entry name" value="ABC1_TM_sf"/>
</dbReference>
<dbReference type="GO" id="GO:0005524">
    <property type="term" value="F:ATP binding"/>
    <property type="evidence" value="ECO:0007669"/>
    <property type="project" value="InterPro"/>
</dbReference>
<evidence type="ECO:0000256" key="5">
    <source>
        <dbReference type="SAM" id="Phobius"/>
    </source>
</evidence>
<evidence type="ECO:0000313" key="6">
    <source>
        <dbReference type="EMBL" id="PNZ26492.1"/>
    </source>
</evidence>
<keyword evidence="4 5" id="KW-0472">Membrane</keyword>
<feature type="transmembrane region" description="Helical" evidence="5">
    <location>
        <begin position="12"/>
        <end position="31"/>
    </location>
</feature>
<keyword evidence="7" id="KW-1185">Reference proteome</keyword>
<accession>A0A2K3YLM4</accession>
<proteinExistence type="predicted"/>
<reference evidence="6 7" key="1">
    <citation type="submission" date="2017-08" db="EMBL/GenBank/DDBJ databases">
        <title>Draft genome sequences of 64 type strains of genus Staph aureus.</title>
        <authorList>
            <person name="Cole K."/>
            <person name="Golubchik T."/>
            <person name="Russell J."/>
            <person name="Foster D."/>
            <person name="Llewelyn M."/>
            <person name="Wilson D."/>
            <person name="Crook D."/>
            <person name="Paul J."/>
        </authorList>
    </citation>
    <scope>NUCLEOTIDE SEQUENCE [LARGE SCALE GENOMIC DNA]</scope>
    <source>
        <strain evidence="6 7">DSM 21968</strain>
    </source>
</reference>
<organism evidence="6 7">
    <name type="scientific">Staphylococcus rostri</name>
    <dbReference type="NCBI Taxonomy" id="522262"/>
    <lineage>
        <taxon>Bacteria</taxon>
        <taxon>Bacillati</taxon>
        <taxon>Bacillota</taxon>
        <taxon>Bacilli</taxon>
        <taxon>Bacillales</taxon>
        <taxon>Staphylococcaceae</taxon>
        <taxon>Staphylococcus</taxon>
    </lineage>
</organism>
<protein>
    <submittedName>
        <fullName evidence="6">Uncharacterized protein</fullName>
    </submittedName>
</protein>
<keyword evidence="2 5" id="KW-0812">Transmembrane</keyword>
<comment type="subcellular location">
    <subcellularLocation>
        <location evidence="1">Cell membrane</location>
        <topology evidence="1">Multi-pass membrane protein</topology>
    </subcellularLocation>
</comment>